<dbReference type="Proteomes" id="UP001500604">
    <property type="component" value="Unassembled WGS sequence"/>
</dbReference>
<organism evidence="1 2">
    <name type="scientific">Kistimonas scapharcae</name>
    <dbReference type="NCBI Taxonomy" id="1036133"/>
    <lineage>
        <taxon>Bacteria</taxon>
        <taxon>Pseudomonadati</taxon>
        <taxon>Pseudomonadota</taxon>
        <taxon>Gammaproteobacteria</taxon>
        <taxon>Oceanospirillales</taxon>
        <taxon>Endozoicomonadaceae</taxon>
        <taxon>Kistimonas</taxon>
    </lineage>
</organism>
<protein>
    <submittedName>
        <fullName evidence="1">Uncharacterized protein</fullName>
    </submittedName>
</protein>
<accession>A0ABP8V1J2</accession>
<gene>
    <name evidence="1" type="ORF">GCM10023116_15720</name>
</gene>
<reference evidence="2" key="1">
    <citation type="journal article" date="2019" name="Int. J. Syst. Evol. Microbiol.">
        <title>The Global Catalogue of Microorganisms (GCM) 10K type strain sequencing project: providing services to taxonomists for standard genome sequencing and annotation.</title>
        <authorList>
            <consortium name="The Broad Institute Genomics Platform"/>
            <consortium name="The Broad Institute Genome Sequencing Center for Infectious Disease"/>
            <person name="Wu L."/>
            <person name="Ma J."/>
        </authorList>
    </citation>
    <scope>NUCLEOTIDE SEQUENCE [LARGE SCALE GENOMIC DNA]</scope>
    <source>
        <strain evidence="2">JCM 17805</strain>
    </source>
</reference>
<dbReference type="EMBL" id="BAABFL010000129">
    <property type="protein sequence ID" value="GAA4649298.1"/>
    <property type="molecule type" value="Genomic_DNA"/>
</dbReference>
<keyword evidence="2" id="KW-1185">Reference proteome</keyword>
<proteinExistence type="predicted"/>
<name>A0ABP8V1J2_9GAMM</name>
<evidence type="ECO:0000313" key="1">
    <source>
        <dbReference type="EMBL" id="GAA4649298.1"/>
    </source>
</evidence>
<evidence type="ECO:0000313" key="2">
    <source>
        <dbReference type="Proteomes" id="UP001500604"/>
    </source>
</evidence>
<sequence>MGDKEIAELNQLIDSFNDELAQTVDDEPLQDSEPLAITLWTPTDNLPSDGMLTLPEEVTDRTAINLDADELDVIATGDSVSFTLPGNHHYDAVIEKTTYNGNGDKTLTGYLAGTQSPDGGTYPVIITQGESTSFATITSPYGSYSMETINGQGWIYKNPPRSMLETAETDAIVPQESDHQH</sequence>
<comment type="caution">
    <text evidence="1">The sequence shown here is derived from an EMBL/GenBank/DDBJ whole genome shotgun (WGS) entry which is preliminary data.</text>
</comment>